<keyword evidence="1" id="KW-0732">Signal</keyword>
<evidence type="ECO:0008006" key="4">
    <source>
        <dbReference type="Google" id="ProtNLM"/>
    </source>
</evidence>
<protein>
    <recommendedName>
        <fullName evidence="4">Secreted protein</fullName>
    </recommendedName>
</protein>
<dbReference type="EMBL" id="JARKHS020018296">
    <property type="protein sequence ID" value="KAK8772446.1"/>
    <property type="molecule type" value="Genomic_DNA"/>
</dbReference>
<evidence type="ECO:0000256" key="1">
    <source>
        <dbReference type="SAM" id="SignalP"/>
    </source>
</evidence>
<sequence length="109" mass="12388">MRPHMNLWGAERMMTAACSATFLVSLDTLFHPVQKSSACSRAVWQMQSHWHRGDRTHATLRYPSELVPAVAPAVKCPETSIWNPACYLMCTVDFRTCHCNDGLGRTIHW</sequence>
<evidence type="ECO:0000313" key="3">
    <source>
        <dbReference type="Proteomes" id="UP001321473"/>
    </source>
</evidence>
<keyword evidence="3" id="KW-1185">Reference proteome</keyword>
<dbReference type="Proteomes" id="UP001321473">
    <property type="component" value="Unassembled WGS sequence"/>
</dbReference>
<reference evidence="2 3" key="1">
    <citation type="journal article" date="2023" name="Arcadia Sci">
        <title>De novo assembly of a long-read Amblyomma americanum tick genome.</title>
        <authorList>
            <person name="Chou S."/>
            <person name="Poskanzer K.E."/>
            <person name="Rollins M."/>
            <person name="Thuy-Boun P.S."/>
        </authorList>
    </citation>
    <scope>NUCLEOTIDE SEQUENCE [LARGE SCALE GENOMIC DNA]</scope>
    <source>
        <strain evidence="2">F_SG_1</strain>
        <tissue evidence="2">Salivary glands</tissue>
    </source>
</reference>
<feature type="chain" id="PRO_5043051607" description="Secreted protein" evidence="1">
    <location>
        <begin position="21"/>
        <end position="109"/>
    </location>
</feature>
<accession>A0AAQ4ECH7</accession>
<comment type="caution">
    <text evidence="2">The sequence shown here is derived from an EMBL/GenBank/DDBJ whole genome shotgun (WGS) entry which is preliminary data.</text>
</comment>
<name>A0AAQ4ECH7_AMBAM</name>
<proteinExistence type="predicted"/>
<dbReference type="AlphaFoldDB" id="A0AAQ4ECH7"/>
<feature type="signal peptide" evidence="1">
    <location>
        <begin position="1"/>
        <end position="20"/>
    </location>
</feature>
<evidence type="ECO:0000313" key="2">
    <source>
        <dbReference type="EMBL" id="KAK8772446.1"/>
    </source>
</evidence>
<organism evidence="2 3">
    <name type="scientific">Amblyomma americanum</name>
    <name type="common">Lone star tick</name>
    <dbReference type="NCBI Taxonomy" id="6943"/>
    <lineage>
        <taxon>Eukaryota</taxon>
        <taxon>Metazoa</taxon>
        <taxon>Ecdysozoa</taxon>
        <taxon>Arthropoda</taxon>
        <taxon>Chelicerata</taxon>
        <taxon>Arachnida</taxon>
        <taxon>Acari</taxon>
        <taxon>Parasitiformes</taxon>
        <taxon>Ixodida</taxon>
        <taxon>Ixodoidea</taxon>
        <taxon>Ixodidae</taxon>
        <taxon>Amblyomminae</taxon>
        <taxon>Amblyomma</taxon>
    </lineage>
</organism>
<gene>
    <name evidence="2" type="ORF">V5799_024310</name>
</gene>